<proteinExistence type="predicted"/>
<feature type="region of interest" description="Disordered" evidence="1">
    <location>
        <begin position="257"/>
        <end position="388"/>
    </location>
</feature>
<feature type="domain" description="Mating-type protein C-terminal" evidence="2">
    <location>
        <begin position="174"/>
        <end position="401"/>
    </location>
</feature>
<dbReference type="InterPro" id="IPR024441">
    <property type="entry name" value="Homeodomain1_C"/>
</dbReference>
<gene>
    <name evidence="3" type="ORF">AAF712_004417</name>
</gene>
<reference evidence="3 4" key="1">
    <citation type="submission" date="2024-05" db="EMBL/GenBank/DDBJ databases">
        <title>A draft genome resource for the thread blight pathogen Marasmius tenuissimus strain MS-2.</title>
        <authorList>
            <person name="Yulfo-Soto G.E."/>
            <person name="Baruah I.K."/>
            <person name="Amoako-Attah I."/>
            <person name="Bukari Y."/>
            <person name="Meinhardt L.W."/>
            <person name="Bailey B.A."/>
            <person name="Cohen S.P."/>
        </authorList>
    </citation>
    <scope>NUCLEOTIDE SEQUENCE [LARGE SCALE GENOMIC DNA]</scope>
    <source>
        <strain evidence="3 4">MS-2</strain>
    </source>
</reference>
<protein>
    <recommendedName>
        <fullName evidence="2">Mating-type protein C-terminal domain-containing protein</fullName>
    </recommendedName>
</protein>
<feature type="compositionally biased region" description="Low complexity" evidence="1">
    <location>
        <begin position="299"/>
        <end position="314"/>
    </location>
</feature>
<keyword evidence="4" id="KW-1185">Reference proteome</keyword>
<evidence type="ECO:0000313" key="4">
    <source>
        <dbReference type="Proteomes" id="UP001437256"/>
    </source>
</evidence>
<sequence length="528" mass="59003">MDLESRLCSALDDYIDTIGTPSFEEFVGRMNLLEQEIINSPPSSLEEGTCILAAKVSDCLADLCDAFMDLNRIDDTFKSRIGGLMSSDIPNVCEQDEERQTSTPSYAKAAHAWLLDNLHNPFPSRQTWFNEMRKKIGWNAIKTAHYKSRKEMTDAATYYFLDDKPTDSRPLPNEIEKKFITMEAKAKDLYTKRFAPSELMRKLDGNVKTMSSEVKQQADAERRERQKEKRRVGYIRGDMDKAAPFEFRPTGTIQEMAQAAETNSTTTVAGRKRRSGEEEEEPLRKRKRHYHDDDDEDASSVASSSRRASSLFSDNESTTATDLTTPASSPSPCSSSSPLPSHEESSTTPRRKRRLSESDGSQPRAPKRARHQIAGRATSAPAAPMNLPSLPFAPEDWFNKVPPSTEQSTLFNLDNTEYSLDINRWLANLSDFSDGESSGSSSGVATPSDQTTSLPQIATPTPSDVDIMQLIQTLADANQSSFNVPDPLYNVDAPTDLTVTADFATQYLNGDLFAWNAVTWDRWMAMCR</sequence>
<comment type="caution">
    <text evidence="3">The sequence shown here is derived from an EMBL/GenBank/DDBJ whole genome shotgun (WGS) entry which is preliminary data.</text>
</comment>
<feature type="compositionally biased region" description="Low complexity" evidence="1">
    <location>
        <begin position="436"/>
        <end position="449"/>
    </location>
</feature>
<dbReference type="EMBL" id="JBBXMP010000017">
    <property type="protein sequence ID" value="KAL0068700.1"/>
    <property type="molecule type" value="Genomic_DNA"/>
</dbReference>
<dbReference type="Pfam" id="PF12737">
    <property type="entry name" value="Mating_C"/>
    <property type="match status" value="1"/>
</dbReference>
<dbReference type="Proteomes" id="UP001437256">
    <property type="component" value="Unassembled WGS sequence"/>
</dbReference>
<feature type="compositionally biased region" description="Low complexity" evidence="1">
    <location>
        <begin position="324"/>
        <end position="340"/>
    </location>
</feature>
<evidence type="ECO:0000313" key="3">
    <source>
        <dbReference type="EMBL" id="KAL0068700.1"/>
    </source>
</evidence>
<evidence type="ECO:0000259" key="2">
    <source>
        <dbReference type="Pfam" id="PF12737"/>
    </source>
</evidence>
<name>A0ABR3A404_9AGAR</name>
<accession>A0ABR3A404</accession>
<feature type="compositionally biased region" description="Basic and acidic residues" evidence="1">
    <location>
        <begin position="216"/>
        <end position="227"/>
    </location>
</feature>
<organism evidence="3 4">
    <name type="scientific">Marasmius tenuissimus</name>
    <dbReference type="NCBI Taxonomy" id="585030"/>
    <lineage>
        <taxon>Eukaryota</taxon>
        <taxon>Fungi</taxon>
        <taxon>Dikarya</taxon>
        <taxon>Basidiomycota</taxon>
        <taxon>Agaricomycotina</taxon>
        <taxon>Agaricomycetes</taxon>
        <taxon>Agaricomycetidae</taxon>
        <taxon>Agaricales</taxon>
        <taxon>Marasmiineae</taxon>
        <taxon>Marasmiaceae</taxon>
        <taxon>Marasmius</taxon>
    </lineage>
</organism>
<feature type="compositionally biased region" description="Polar residues" evidence="1">
    <location>
        <begin position="257"/>
        <end position="268"/>
    </location>
</feature>
<feature type="region of interest" description="Disordered" evidence="1">
    <location>
        <begin position="436"/>
        <end position="461"/>
    </location>
</feature>
<feature type="region of interest" description="Disordered" evidence="1">
    <location>
        <begin position="206"/>
        <end position="236"/>
    </location>
</feature>
<feature type="compositionally biased region" description="Polar residues" evidence="1">
    <location>
        <begin position="450"/>
        <end position="461"/>
    </location>
</feature>
<evidence type="ECO:0000256" key="1">
    <source>
        <dbReference type="SAM" id="MobiDB-lite"/>
    </source>
</evidence>